<dbReference type="AlphaFoldDB" id="A0A1H0HSR4"/>
<gene>
    <name evidence="2" type="ORF">SAMN05192530_104266</name>
</gene>
<reference evidence="2 3" key="1">
    <citation type="submission" date="2016-10" db="EMBL/GenBank/DDBJ databases">
        <authorList>
            <person name="de Groot N.N."/>
        </authorList>
    </citation>
    <scope>NUCLEOTIDE SEQUENCE [LARGE SCALE GENOMIC DNA]</scope>
    <source>
        <strain evidence="3">L7-484,KACC 16230,DSM 25025</strain>
    </source>
</reference>
<name>A0A1H0HSR4_9HYPH</name>
<dbReference type="Gene3D" id="3.40.50.720">
    <property type="entry name" value="NAD(P)-binding Rossmann-like Domain"/>
    <property type="match status" value="1"/>
</dbReference>
<evidence type="ECO:0000313" key="3">
    <source>
        <dbReference type="Proteomes" id="UP000198793"/>
    </source>
</evidence>
<dbReference type="STRING" id="1166073.SAMN05192530_104266"/>
<dbReference type="InterPro" id="IPR036291">
    <property type="entry name" value="NAD(P)-bd_dom_sf"/>
</dbReference>
<proteinExistence type="predicted"/>
<dbReference type="GO" id="GO:0005737">
    <property type="term" value="C:cytoplasm"/>
    <property type="evidence" value="ECO:0007669"/>
    <property type="project" value="TreeGrafter"/>
</dbReference>
<dbReference type="InterPro" id="IPR001509">
    <property type="entry name" value="Epimerase_deHydtase"/>
</dbReference>
<protein>
    <submittedName>
        <fullName evidence="2">Nucleoside-diphosphate-sugar epimerase</fullName>
    </submittedName>
</protein>
<accession>A0A1H0HSR4</accession>
<feature type="domain" description="NAD-dependent epimerase/dehydratase" evidence="1">
    <location>
        <begin position="3"/>
        <end position="217"/>
    </location>
</feature>
<dbReference type="OrthoDB" id="9787292at2"/>
<sequence>MRIFLTGATGFIGSRVAPELLAAGHEVLGLTRSEAGARALAAAGVEPYRGTLEDPDGLRAGAEKADAVIHTAFDHEFSHFVANCEKDRRVVTAIGSALKGSGRPFLVTSGVNIGSAGPGQPALESVFSTTHPIPRIATEEAANSLLEAGVDVRIVRLPQVHDPVKQGLITPFIDTAREKGFVAHIGEGRNRWAAAPVGDVARLYALALERGRKGARYHAVAEEGVAMREIAETVGAGLGLPVRSLTREEAPAYFGWMTVFADLDMTASSAWTRQELGWHPAGPSLIEDLRAMNFAAPAAAA</sequence>
<dbReference type="InterPro" id="IPR051783">
    <property type="entry name" value="NAD(P)-dependent_oxidoreduct"/>
</dbReference>
<evidence type="ECO:0000259" key="1">
    <source>
        <dbReference type="Pfam" id="PF01370"/>
    </source>
</evidence>
<organism evidence="2 3">
    <name type="scientific">Aureimonas jatrophae</name>
    <dbReference type="NCBI Taxonomy" id="1166073"/>
    <lineage>
        <taxon>Bacteria</taxon>
        <taxon>Pseudomonadati</taxon>
        <taxon>Pseudomonadota</taxon>
        <taxon>Alphaproteobacteria</taxon>
        <taxon>Hyphomicrobiales</taxon>
        <taxon>Aurantimonadaceae</taxon>
        <taxon>Aureimonas</taxon>
    </lineage>
</organism>
<dbReference type="GO" id="GO:0004029">
    <property type="term" value="F:aldehyde dehydrogenase (NAD+) activity"/>
    <property type="evidence" value="ECO:0007669"/>
    <property type="project" value="TreeGrafter"/>
</dbReference>
<dbReference type="CDD" id="cd05262">
    <property type="entry name" value="SDR_a7"/>
    <property type="match status" value="1"/>
</dbReference>
<dbReference type="PANTHER" id="PTHR48079">
    <property type="entry name" value="PROTEIN YEEZ"/>
    <property type="match status" value="1"/>
</dbReference>
<dbReference type="PANTHER" id="PTHR48079:SF6">
    <property type="entry name" value="NAD(P)-BINDING DOMAIN-CONTAINING PROTEIN-RELATED"/>
    <property type="match status" value="1"/>
</dbReference>
<dbReference type="RefSeq" id="WP_090673142.1">
    <property type="nucleotide sequence ID" value="NZ_FNIT01000004.1"/>
</dbReference>
<dbReference type="EMBL" id="FNIT01000004">
    <property type="protein sequence ID" value="SDO22252.1"/>
    <property type="molecule type" value="Genomic_DNA"/>
</dbReference>
<keyword evidence="3" id="KW-1185">Reference proteome</keyword>
<evidence type="ECO:0000313" key="2">
    <source>
        <dbReference type="EMBL" id="SDO22252.1"/>
    </source>
</evidence>
<dbReference type="Proteomes" id="UP000198793">
    <property type="component" value="Unassembled WGS sequence"/>
</dbReference>
<dbReference type="SUPFAM" id="SSF51735">
    <property type="entry name" value="NAD(P)-binding Rossmann-fold domains"/>
    <property type="match status" value="1"/>
</dbReference>
<dbReference type="Pfam" id="PF01370">
    <property type="entry name" value="Epimerase"/>
    <property type="match status" value="1"/>
</dbReference>